<dbReference type="InterPro" id="IPR016883">
    <property type="entry name" value="UCP028431"/>
</dbReference>
<keyword evidence="4" id="KW-1185">Reference proteome</keyword>
<evidence type="ECO:0000259" key="2">
    <source>
        <dbReference type="Pfam" id="PF10091"/>
    </source>
</evidence>
<dbReference type="PROSITE" id="PS51318">
    <property type="entry name" value="TAT"/>
    <property type="match status" value="1"/>
</dbReference>
<dbReference type="InterPro" id="IPR019282">
    <property type="entry name" value="Glycoamylase-like_cons_dom"/>
</dbReference>
<feature type="chain" id="PRO_5045725873" evidence="1">
    <location>
        <begin position="28"/>
        <end position="471"/>
    </location>
</feature>
<proteinExistence type="predicted"/>
<name>A0ABU5DIX6_9BURK</name>
<sequence length="471" mass="52702">MTDFLLNRRSLLIGAGSALLAGSRAFADSAPSGVAQAAFLDELEQRTFNYFWETTPANGLTPDRWPSESFCSIAAVGFALTAYIIGAERGWVSRASARDRVLTTLKFFRDAPQGEGRSGFAGYKGFFYHFLDSRTGTRFKDTELSTVDTALLIAGMLACQSYFDAATPEETKLRDLVDEIYGRVDWAWAMVRKPFISHGWHPETGHIKWDWRAYDEAHFVYLIALGSPTRALGRDSYDAWASGLPEAWGSEWGQTFVRFPPLFGHQFTQCWFDLRGMADTFMAGKGIDYFENSRRATLAQRTYATVNPNGWRDYGPDCWGITASDGPADVTRVVDGKKREFHSYAGRGVGGNVWDDGTLAPYGAGSSIVFTPKESISALMYMREKFGNHLYGRYGFVDSFNTTFRLEDVKLDKGKVVPDLGWFDTDHIGIDQGPLVAMLANHRDQTVWRATRRNAHIKRALLKAGFKGGWL</sequence>
<evidence type="ECO:0000256" key="1">
    <source>
        <dbReference type="SAM" id="SignalP"/>
    </source>
</evidence>
<comment type="caution">
    <text evidence="3">The sequence shown here is derived from an EMBL/GenBank/DDBJ whole genome shotgun (WGS) entry which is preliminary data.</text>
</comment>
<dbReference type="PIRSF" id="PIRSF028431">
    <property type="entry name" value="UCP028431"/>
    <property type="match status" value="1"/>
</dbReference>
<reference evidence="3 4" key="1">
    <citation type="submission" date="2023-11" db="EMBL/GenBank/DDBJ databases">
        <title>Paucibacter sp. nov., isolated from fresh soil in Korea.</title>
        <authorList>
            <person name="Le N.T.T."/>
        </authorList>
    </citation>
    <scope>NUCLEOTIDE SEQUENCE [LARGE SCALE GENOMIC DNA]</scope>
    <source>
        <strain evidence="3 4">R3-3</strain>
    </source>
</reference>
<evidence type="ECO:0000313" key="3">
    <source>
        <dbReference type="EMBL" id="MDY0746263.1"/>
    </source>
</evidence>
<dbReference type="Pfam" id="PF10091">
    <property type="entry name" value="Glycoamylase"/>
    <property type="match status" value="1"/>
</dbReference>
<dbReference type="Gene3D" id="1.50.10.140">
    <property type="match status" value="1"/>
</dbReference>
<keyword evidence="1" id="KW-0732">Signal</keyword>
<organism evidence="3 4">
    <name type="scientific">Roseateles agri</name>
    <dbReference type="NCBI Taxonomy" id="3098619"/>
    <lineage>
        <taxon>Bacteria</taxon>
        <taxon>Pseudomonadati</taxon>
        <taxon>Pseudomonadota</taxon>
        <taxon>Betaproteobacteria</taxon>
        <taxon>Burkholderiales</taxon>
        <taxon>Sphaerotilaceae</taxon>
        <taxon>Roseateles</taxon>
    </lineage>
</organism>
<feature type="signal peptide" evidence="1">
    <location>
        <begin position="1"/>
        <end position="27"/>
    </location>
</feature>
<gene>
    <name evidence="3" type="ORF">SNE35_17250</name>
</gene>
<dbReference type="Proteomes" id="UP001285263">
    <property type="component" value="Unassembled WGS sequence"/>
</dbReference>
<feature type="domain" description="Glycoamylase-like" evidence="2">
    <location>
        <begin position="209"/>
        <end position="454"/>
    </location>
</feature>
<evidence type="ECO:0000313" key="4">
    <source>
        <dbReference type="Proteomes" id="UP001285263"/>
    </source>
</evidence>
<accession>A0ABU5DIX6</accession>
<dbReference type="RefSeq" id="WP_320424165.1">
    <property type="nucleotide sequence ID" value="NZ_JAXCLA010000005.1"/>
</dbReference>
<dbReference type="EMBL" id="JAXCLA010000005">
    <property type="protein sequence ID" value="MDY0746263.1"/>
    <property type="molecule type" value="Genomic_DNA"/>
</dbReference>
<protein>
    <submittedName>
        <fullName evidence="3">Glucoamylase family protein</fullName>
    </submittedName>
</protein>
<dbReference type="InterPro" id="IPR006311">
    <property type="entry name" value="TAT_signal"/>
</dbReference>